<evidence type="ECO:0000313" key="8">
    <source>
        <dbReference type="EMBL" id="WDE14087.1"/>
    </source>
</evidence>
<feature type="transmembrane region" description="Helical" evidence="7">
    <location>
        <begin position="63"/>
        <end position="84"/>
    </location>
</feature>
<reference evidence="8 9" key="1">
    <citation type="journal article" date="2022" name="Mar. Drugs">
        <title>Bioassay-Guided Fractionation Leads to the Detection of Cholic Acid Generated by the Rare Thalassomonas sp.</title>
        <authorList>
            <person name="Pheiffer F."/>
            <person name="Schneider Y.K."/>
            <person name="Hansen E.H."/>
            <person name="Andersen J.H."/>
            <person name="Isaksson J."/>
            <person name="Busche T."/>
            <person name="R C."/>
            <person name="Kalinowski J."/>
            <person name="Zyl L.V."/>
            <person name="Trindade M."/>
        </authorList>
    </citation>
    <scope>NUCLEOTIDE SEQUENCE [LARGE SCALE GENOMIC DNA]</scope>
    <source>
        <strain evidence="8 9">A5K-61T</strain>
    </source>
</reference>
<feature type="transmembrane region" description="Helical" evidence="7">
    <location>
        <begin position="291"/>
        <end position="313"/>
    </location>
</feature>
<evidence type="ECO:0000256" key="2">
    <source>
        <dbReference type="ARBA" id="ARBA00009773"/>
    </source>
</evidence>
<dbReference type="InterPro" id="IPR002549">
    <property type="entry name" value="AI-2E-like"/>
</dbReference>
<keyword evidence="9" id="KW-1185">Reference proteome</keyword>
<evidence type="ECO:0000256" key="3">
    <source>
        <dbReference type="ARBA" id="ARBA00022692"/>
    </source>
</evidence>
<keyword evidence="3 7" id="KW-0812">Transmembrane</keyword>
<dbReference type="Pfam" id="PF01594">
    <property type="entry name" value="AI-2E_transport"/>
    <property type="match status" value="1"/>
</dbReference>
<dbReference type="Proteomes" id="UP001215231">
    <property type="component" value="Chromosome"/>
</dbReference>
<comment type="subcellular location">
    <subcellularLocation>
        <location evidence="1">Membrane</location>
        <topology evidence="1">Multi-pass membrane protein</topology>
    </subcellularLocation>
</comment>
<protein>
    <submittedName>
        <fullName evidence="8">AI-2E family transporter</fullName>
    </submittedName>
</protein>
<dbReference type="PANTHER" id="PTHR21716:SF64">
    <property type="entry name" value="AI-2 TRANSPORT PROTEIN TQSA"/>
    <property type="match status" value="1"/>
</dbReference>
<evidence type="ECO:0000256" key="7">
    <source>
        <dbReference type="SAM" id="Phobius"/>
    </source>
</evidence>
<feature type="transmembrane region" description="Helical" evidence="7">
    <location>
        <begin position="140"/>
        <end position="163"/>
    </location>
</feature>
<sequence length="363" mass="38771">MGLTSNNSSAVKALLVTAALFIILAGIKTAANILVPFLLSVFIAIICNPLVAKASKYKVPNVVSVLLVILIFVTVALSLAGLVGKSLNELSLLLPEYRAQLKDQFVWLTQKLADYNIQISSAVLMEYFDPGAAMSLAADMLSGLGGVMANMFLIVMTVVFMLFEASGIPKKLHLALDDPEMRLQQIDKFLSSVNHYIAIKTLVSIATGVCVSLMLWAFGLDFFLLWGVLAFLLNYIPNIGSIIAAVPAMSLAVLQLGPGSAGLIGLGYLMINTVMGNAVEPRYLGRGLGLSTLVVFLSLIFWGWLLGTVGMLLSVPLTMIVKIGLESSSEGRWLAVLLSGNEPGNEPGDKNEHKQAAQAEAQS</sequence>
<dbReference type="PANTHER" id="PTHR21716">
    <property type="entry name" value="TRANSMEMBRANE PROTEIN"/>
    <property type="match status" value="1"/>
</dbReference>
<keyword evidence="5 7" id="KW-0472">Membrane</keyword>
<keyword evidence="4 7" id="KW-1133">Transmembrane helix</keyword>
<feature type="region of interest" description="Disordered" evidence="6">
    <location>
        <begin position="341"/>
        <end position="363"/>
    </location>
</feature>
<comment type="similarity">
    <text evidence="2">Belongs to the autoinducer-2 exporter (AI-2E) (TC 2.A.86) family.</text>
</comment>
<feature type="transmembrane region" description="Helical" evidence="7">
    <location>
        <begin position="224"/>
        <end position="246"/>
    </location>
</feature>
<evidence type="ECO:0000256" key="6">
    <source>
        <dbReference type="SAM" id="MobiDB-lite"/>
    </source>
</evidence>
<dbReference type="NCBIfam" id="NF008930">
    <property type="entry name" value="PRK12287.1"/>
    <property type="match status" value="1"/>
</dbReference>
<organism evidence="8 9">
    <name type="scientific">Thalassomonas haliotis</name>
    <dbReference type="NCBI Taxonomy" id="485448"/>
    <lineage>
        <taxon>Bacteria</taxon>
        <taxon>Pseudomonadati</taxon>
        <taxon>Pseudomonadota</taxon>
        <taxon>Gammaproteobacteria</taxon>
        <taxon>Alteromonadales</taxon>
        <taxon>Colwelliaceae</taxon>
        <taxon>Thalassomonas</taxon>
    </lineage>
</organism>
<evidence type="ECO:0000256" key="4">
    <source>
        <dbReference type="ARBA" id="ARBA00022989"/>
    </source>
</evidence>
<evidence type="ECO:0000313" key="9">
    <source>
        <dbReference type="Proteomes" id="UP001215231"/>
    </source>
</evidence>
<evidence type="ECO:0000256" key="5">
    <source>
        <dbReference type="ARBA" id="ARBA00023136"/>
    </source>
</evidence>
<dbReference type="RefSeq" id="WP_274054589.1">
    <property type="nucleotide sequence ID" value="NZ_CP059693.1"/>
</dbReference>
<accession>A0ABY7VK23</accession>
<feature type="transmembrane region" description="Helical" evidence="7">
    <location>
        <begin position="197"/>
        <end position="218"/>
    </location>
</feature>
<gene>
    <name evidence="8" type="ORF">H3N35_12025</name>
</gene>
<dbReference type="EMBL" id="CP059693">
    <property type="protein sequence ID" value="WDE14087.1"/>
    <property type="molecule type" value="Genomic_DNA"/>
</dbReference>
<feature type="transmembrane region" description="Helical" evidence="7">
    <location>
        <begin position="253"/>
        <end position="271"/>
    </location>
</feature>
<name>A0ABY7VK23_9GAMM</name>
<evidence type="ECO:0000256" key="1">
    <source>
        <dbReference type="ARBA" id="ARBA00004141"/>
    </source>
</evidence>
<proteinExistence type="inferred from homology"/>